<keyword evidence="3" id="KW-1185">Reference proteome</keyword>
<organism evidence="2 3">
    <name type="scientific">Dovyalis caffra</name>
    <dbReference type="NCBI Taxonomy" id="77055"/>
    <lineage>
        <taxon>Eukaryota</taxon>
        <taxon>Viridiplantae</taxon>
        <taxon>Streptophyta</taxon>
        <taxon>Embryophyta</taxon>
        <taxon>Tracheophyta</taxon>
        <taxon>Spermatophyta</taxon>
        <taxon>Magnoliopsida</taxon>
        <taxon>eudicotyledons</taxon>
        <taxon>Gunneridae</taxon>
        <taxon>Pentapetalae</taxon>
        <taxon>rosids</taxon>
        <taxon>fabids</taxon>
        <taxon>Malpighiales</taxon>
        <taxon>Salicaceae</taxon>
        <taxon>Flacourtieae</taxon>
        <taxon>Dovyalis</taxon>
    </lineage>
</organism>
<feature type="region of interest" description="Disordered" evidence="1">
    <location>
        <begin position="57"/>
        <end position="82"/>
    </location>
</feature>
<evidence type="ECO:0000313" key="2">
    <source>
        <dbReference type="EMBL" id="CAK7336459.1"/>
    </source>
</evidence>
<accession>A0AAV1RMK0</accession>
<evidence type="ECO:0000256" key="1">
    <source>
        <dbReference type="SAM" id="MobiDB-lite"/>
    </source>
</evidence>
<dbReference type="EMBL" id="CAWUPB010000994">
    <property type="protein sequence ID" value="CAK7336459.1"/>
    <property type="molecule type" value="Genomic_DNA"/>
</dbReference>
<dbReference type="AlphaFoldDB" id="A0AAV1RMK0"/>
<gene>
    <name evidence="2" type="ORF">DCAF_LOCUS11467</name>
</gene>
<proteinExistence type="predicted"/>
<dbReference type="Proteomes" id="UP001314170">
    <property type="component" value="Unassembled WGS sequence"/>
</dbReference>
<protein>
    <submittedName>
        <fullName evidence="2">Uncharacterized protein</fullName>
    </submittedName>
</protein>
<name>A0AAV1RMK0_9ROSI</name>
<reference evidence="2 3" key="1">
    <citation type="submission" date="2024-01" db="EMBL/GenBank/DDBJ databases">
        <authorList>
            <person name="Waweru B."/>
        </authorList>
    </citation>
    <scope>NUCLEOTIDE SEQUENCE [LARGE SCALE GENOMIC DNA]</scope>
</reference>
<comment type="caution">
    <text evidence="2">The sequence shown here is derived from an EMBL/GenBank/DDBJ whole genome shotgun (WGS) entry which is preliminary data.</text>
</comment>
<sequence>MRISFVEMFSVRLLAKEADVVLQVATACNQLCPDSCSTPSLIVENLEHDEKLEVTDTREKEIHARERTYKGETGKGDKKGKG</sequence>
<evidence type="ECO:0000313" key="3">
    <source>
        <dbReference type="Proteomes" id="UP001314170"/>
    </source>
</evidence>